<dbReference type="OrthoDB" id="9810331at2"/>
<evidence type="ECO:0000256" key="2">
    <source>
        <dbReference type="ARBA" id="ARBA00022517"/>
    </source>
</evidence>
<dbReference type="NCBIfam" id="TIGR02273">
    <property type="entry name" value="16S_RimM"/>
    <property type="match status" value="1"/>
</dbReference>
<dbReference type="SUPFAM" id="SSF50447">
    <property type="entry name" value="Translation proteins"/>
    <property type="match status" value="1"/>
</dbReference>
<gene>
    <name evidence="5 8" type="primary">rimM</name>
    <name evidence="8" type="ORF">DC3_38130</name>
</gene>
<evidence type="ECO:0000313" key="8">
    <source>
        <dbReference type="EMBL" id="GEM48178.1"/>
    </source>
</evidence>
<dbReference type="EMBL" id="BJXB01000018">
    <property type="protein sequence ID" value="GEM48178.1"/>
    <property type="molecule type" value="Genomic_DNA"/>
</dbReference>
<evidence type="ECO:0000256" key="5">
    <source>
        <dbReference type="HAMAP-Rule" id="MF_00014"/>
    </source>
</evidence>
<dbReference type="Pfam" id="PF01782">
    <property type="entry name" value="RimM"/>
    <property type="match status" value="1"/>
</dbReference>
<dbReference type="Gene3D" id="2.30.30.240">
    <property type="entry name" value="PRC-barrel domain"/>
    <property type="match status" value="1"/>
</dbReference>
<dbReference type="InterPro" id="IPR036976">
    <property type="entry name" value="RimM_N_sf"/>
</dbReference>
<protein>
    <recommendedName>
        <fullName evidence="5">Ribosome maturation factor RimM</fullName>
    </recommendedName>
</protein>
<dbReference type="InterPro" id="IPR009000">
    <property type="entry name" value="Transl_B-barrel_sf"/>
</dbReference>
<dbReference type="InterPro" id="IPR011033">
    <property type="entry name" value="PRC_barrel-like_sf"/>
</dbReference>
<comment type="domain">
    <text evidence="5">The PRC barrel domain binds ribosomal protein uS19.</text>
</comment>
<keyword evidence="9" id="KW-1185">Reference proteome</keyword>
<dbReference type="Pfam" id="PF05239">
    <property type="entry name" value="PRC"/>
    <property type="match status" value="1"/>
</dbReference>
<name>A0A511N6T5_DEIC1</name>
<evidence type="ECO:0000256" key="1">
    <source>
        <dbReference type="ARBA" id="ARBA00022490"/>
    </source>
</evidence>
<dbReference type="AlphaFoldDB" id="A0A511N6T5"/>
<comment type="similarity">
    <text evidence="5">Belongs to the RimM family.</text>
</comment>
<comment type="function">
    <text evidence="5">An accessory protein needed during the final step in the assembly of 30S ribosomal subunit, possibly for assembly of the head region. Essential for efficient processing of 16S rRNA. May be needed both before and after RbfA during the maturation of 16S rRNA. It has affinity for free ribosomal 30S subunits but not for 70S ribosomes.</text>
</comment>
<evidence type="ECO:0000259" key="7">
    <source>
        <dbReference type="Pfam" id="PF05239"/>
    </source>
</evidence>
<reference evidence="8 9" key="1">
    <citation type="submission" date="2019-07" db="EMBL/GenBank/DDBJ databases">
        <title>Whole genome shotgun sequence of Deinococcus cellulosilyticus NBRC 106333.</title>
        <authorList>
            <person name="Hosoyama A."/>
            <person name="Uohara A."/>
            <person name="Ohji S."/>
            <person name="Ichikawa N."/>
        </authorList>
    </citation>
    <scope>NUCLEOTIDE SEQUENCE [LARGE SCALE GENOMIC DNA]</scope>
    <source>
        <strain evidence="8 9">NBRC 106333</strain>
    </source>
</reference>
<feature type="domain" description="PRC-barrel" evidence="7">
    <location>
        <begin position="89"/>
        <end position="149"/>
    </location>
</feature>
<dbReference type="GO" id="GO:0005840">
    <property type="term" value="C:ribosome"/>
    <property type="evidence" value="ECO:0007669"/>
    <property type="project" value="InterPro"/>
</dbReference>
<dbReference type="SUPFAM" id="SSF50346">
    <property type="entry name" value="PRC-barrel domain"/>
    <property type="match status" value="1"/>
</dbReference>
<dbReference type="GO" id="GO:0006364">
    <property type="term" value="P:rRNA processing"/>
    <property type="evidence" value="ECO:0007669"/>
    <property type="project" value="UniProtKB-UniRule"/>
</dbReference>
<evidence type="ECO:0000313" key="9">
    <source>
        <dbReference type="Proteomes" id="UP000321306"/>
    </source>
</evidence>
<dbReference type="InterPro" id="IPR002676">
    <property type="entry name" value="RimM_N"/>
</dbReference>
<keyword evidence="4 5" id="KW-0143">Chaperone</keyword>
<dbReference type="NCBIfam" id="NF010403">
    <property type="entry name" value="PRK13829.1"/>
    <property type="match status" value="1"/>
</dbReference>
<sequence length="162" mass="17940">MELTRIATVQDAFGIQGAVKLYTIGDTGRYLKLNRLHVEGVGTLKIKKLDVFDVGMVVELVGINSRSLAERLKGKQVFAFDEDLPPLEEGVYYYHDLIGLPVRSPEGADLGKVIQVLDHGHQDTLEVRKGLKKYLVPLQAPYVEVKIGECIVLDAPEGLLEI</sequence>
<organism evidence="8 9">
    <name type="scientific">Deinococcus cellulosilyticus (strain DSM 18568 / NBRC 106333 / KACC 11606 / 5516J-15)</name>
    <dbReference type="NCBI Taxonomy" id="1223518"/>
    <lineage>
        <taxon>Bacteria</taxon>
        <taxon>Thermotogati</taxon>
        <taxon>Deinococcota</taxon>
        <taxon>Deinococci</taxon>
        <taxon>Deinococcales</taxon>
        <taxon>Deinococcaceae</taxon>
        <taxon>Deinococcus</taxon>
    </lineage>
</organism>
<dbReference type="Proteomes" id="UP000321306">
    <property type="component" value="Unassembled WGS sequence"/>
</dbReference>
<evidence type="ECO:0000256" key="4">
    <source>
        <dbReference type="ARBA" id="ARBA00023186"/>
    </source>
</evidence>
<keyword evidence="3 5" id="KW-0698">rRNA processing</keyword>
<dbReference type="GO" id="GO:0005737">
    <property type="term" value="C:cytoplasm"/>
    <property type="evidence" value="ECO:0007669"/>
    <property type="project" value="UniProtKB-SubCell"/>
</dbReference>
<dbReference type="InterPro" id="IPR011961">
    <property type="entry name" value="RimM"/>
</dbReference>
<dbReference type="Gene3D" id="2.40.30.60">
    <property type="entry name" value="RimM"/>
    <property type="match status" value="1"/>
</dbReference>
<dbReference type="HAMAP" id="MF_00014">
    <property type="entry name" value="Ribosome_mat_RimM"/>
    <property type="match status" value="1"/>
</dbReference>
<accession>A0A511N6T5</accession>
<evidence type="ECO:0000256" key="3">
    <source>
        <dbReference type="ARBA" id="ARBA00022552"/>
    </source>
</evidence>
<keyword evidence="1 5" id="KW-0963">Cytoplasm</keyword>
<dbReference type="GO" id="GO:0042274">
    <property type="term" value="P:ribosomal small subunit biogenesis"/>
    <property type="evidence" value="ECO:0007669"/>
    <property type="project" value="UniProtKB-UniRule"/>
</dbReference>
<keyword evidence="2 5" id="KW-0690">Ribosome biogenesis</keyword>
<dbReference type="InterPro" id="IPR027275">
    <property type="entry name" value="PRC-brl_dom"/>
</dbReference>
<dbReference type="PANTHER" id="PTHR33692:SF1">
    <property type="entry name" value="RIBOSOME MATURATION FACTOR RIMM"/>
    <property type="match status" value="1"/>
</dbReference>
<dbReference type="GO" id="GO:0043022">
    <property type="term" value="F:ribosome binding"/>
    <property type="evidence" value="ECO:0007669"/>
    <property type="project" value="InterPro"/>
</dbReference>
<comment type="subcellular location">
    <subcellularLocation>
        <location evidence="5">Cytoplasm</location>
    </subcellularLocation>
</comment>
<feature type="domain" description="RimM N-terminal" evidence="6">
    <location>
        <begin position="6"/>
        <end position="79"/>
    </location>
</feature>
<comment type="subunit">
    <text evidence="5">Binds ribosomal protein uS19.</text>
</comment>
<comment type="caution">
    <text evidence="8">The sequence shown here is derived from an EMBL/GenBank/DDBJ whole genome shotgun (WGS) entry which is preliminary data.</text>
</comment>
<proteinExistence type="inferred from homology"/>
<dbReference type="RefSeq" id="WP_146887050.1">
    <property type="nucleotide sequence ID" value="NZ_BJXB01000018.1"/>
</dbReference>
<dbReference type="PANTHER" id="PTHR33692">
    <property type="entry name" value="RIBOSOME MATURATION FACTOR RIMM"/>
    <property type="match status" value="1"/>
</dbReference>
<evidence type="ECO:0000259" key="6">
    <source>
        <dbReference type="Pfam" id="PF01782"/>
    </source>
</evidence>